<dbReference type="Pfam" id="PF13738">
    <property type="entry name" value="Pyr_redox_3"/>
    <property type="match status" value="1"/>
</dbReference>
<gene>
    <name evidence="3" type="primary">ypdA</name>
    <name evidence="3" type="ORF">HHU12_02480</name>
</gene>
<keyword evidence="2" id="KW-0560">Oxidoreductase</keyword>
<name>A0A7X9NZU1_9BACT</name>
<keyword evidence="4" id="KW-1185">Reference proteome</keyword>
<dbReference type="PRINTS" id="PR00368">
    <property type="entry name" value="FADPNR"/>
</dbReference>
<comment type="caution">
    <text evidence="3">The sequence shown here is derived from an EMBL/GenBank/DDBJ whole genome shotgun (WGS) entry which is preliminary data.</text>
</comment>
<evidence type="ECO:0000313" key="3">
    <source>
        <dbReference type="EMBL" id="NME66820.1"/>
    </source>
</evidence>
<dbReference type="InterPro" id="IPR023856">
    <property type="entry name" value="Bdr"/>
</dbReference>
<dbReference type="SUPFAM" id="SSF51905">
    <property type="entry name" value="FAD/NAD(P)-binding domain"/>
    <property type="match status" value="1"/>
</dbReference>
<evidence type="ECO:0000256" key="2">
    <source>
        <dbReference type="ARBA" id="ARBA00023002"/>
    </source>
</evidence>
<proteinExistence type="predicted"/>
<dbReference type="Gene3D" id="3.50.50.60">
    <property type="entry name" value="FAD/NAD(P)-binding domain"/>
    <property type="match status" value="2"/>
</dbReference>
<evidence type="ECO:0000313" key="4">
    <source>
        <dbReference type="Proteomes" id="UP000576082"/>
    </source>
</evidence>
<dbReference type="Proteomes" id="UP000576082">
    <property type="component" value="Unassembled WGS sequence"/>
</dbReference>
<dbReference type="PRINTS" id="PR00469">
    <property type="entry name" value="PNDRDTASEII"/>
</dbReference>
<dbReference type="PANTHER" id="PTHR48105">
    <property type="entry name" value="THIOREDOXIN REDUCTASE 1-RELATED-RELATED"/>
    <property type="match status" value="1"/>
</dbReference>
<dbReference type="InterPro" id="IPR036188">
    <property type="entry name" value="FAD/NAD-bd_sf"/>
</dbReference>
<accession>A0A7X9NZU1</accession>
<evidence type="ECO:0000256" key="1">
    <source>
        <dbReference type="ARBA" id="ARBA00022630"/>
    </source>
</evidence>
<dbReference type="InterPro" id="IPR050097">
    <property type="entry name" value="Ferredoxin-NADP_redctase_2"/>
</dbReference>
<sequence>MEQQIYDSLIVGGGPIGMACGIAAKKRNLSHIIIEKGCLVNSLYNYPVNMTFFSTSEKLEIGDTPFVSHNHRPVRREALEYYRRVQTLWNLNVHLFEEVLGIKATEENGKLVYEVSTSKTTYKAYSITIATGFYDIPNLMNVEGESLPKVKHYYDDPHLYAFTDVAVIGGANSAIDAALETYRKGARVTLIIREEEINDRVKYWVKPDIENRIKEGSIQCYFESEVKQIKEKSIVIQSKGNEVEIPNDFVLAMTGYQPNFDFLSKMGISLAEDELKTPAYNAETHESNIENLFLAGVVCGGMRTNTWFIENSRVHADIIYDTLIERLK</sequence>
<dbReference type="NCBIfam" id="TIGR04018">
    <property type="entry name" value="Bthiol_YpdA"/>
    <property type="match status" value="1"/>
</dbReference>
<dbReference type="RefSeq" id="WP_169654675.1">
    <property type="nucleotide sequence ID" value="NZ_JABANE010000005.1"/>
</dbReference>
<protein>
    <submittedName>
        <fullName evidence="3">YpdA family putative bacillithiol disulfide reductase</fullName>
    </submittedName>
</protein>
<organism evidence="3 4">
    <name type="scientific">Flammeovirga aprica JL-4</name>
    <dbReference type="NCBI Taxonomy" id="694437"/>
    <lineage>
        <taxon>Bacteria</taxon>
        <taxon>Pseudomonadati</taxon>
        <taxon>Bacteroidota</taxon>
        <taxon>Cytophagia</taxon>
        <taxon>Cytophagales</taxon>
        <taxon>Flammeovirgaceae</taxon>
        <taxon>Flammeovirga</taxon>
    </lineage>
</organism>
<keyword evidence="1" id="KW-0285">Flavoprotein</keyword>
<dbReference type="GO" id="GO:0016491">
    <property type="term" value="F:oxidoreductase activity"/>
    <property type="evidence" value="ECO:0007669"/>
    <property type="project" value="UniProtKB-KW"/>
</dbReference>
<dbReference type="EMBL" id="JABANE010000005">
    <property type="protein sequence ID" value="NME66820.1"/>
    <property type="molecule type" value="Genomic_DNA"/>
</dbReference>
<dbReference type="AlphaFoldDB" id="A0A7X9NZU1"/>
<reference evidence="3 4" key="1">
    <citation type="submission" date="2020-04" db="EMBL/GenBank/DDBJ databases">
        <title>Flammeovirga sp. SR4, a novel species isolated from seawater.</title>
        <authorList>
            <person name="Wang X."/>
        </authorList>
    </citation>
    <scope>NUCLEOTIDE SEQUENCE [LARGE SCALE GENOMIC DNA]</scope>
    <source>
        <strain evidence="3 4">ATCC 23126</strain>
    </source>
</reference>